<feature type="domain" description="Fibronectin type-III" evidence="3">
    <location>
        <begin position="472"/>
        <end position="563"/>
    </location>
</feature>
<reference evidence="4 5" key="1">
    <citation type="journal article" date="2023" name="Int. J. Syst. Evol. Microbiol.">
        <title>Winogradskyella bathintestinalis sp. nov., isolated from the intestine of the deep-sea loosejaw dragonfish, Malacosteus niger.</title>
        <authorList>
            <person name="Uniacke-Lowe S."/>
            <person name="Johnson C.N."/>
            <person name="Stanton C."/>
            <person name="Hill C."/>
            <person name="Ross P."/>
        </authorList>
    </citation>
    <scope>NUCLEOTIDE SEQUENCE [LARGE SCALE GENOMIC DNA]</scope>
    <source>
        <strain evidence="4 5">APC 3343</strain>
    </source>
</reference>
<evidence type="ECO:0000256" key="2">
    <source>
        <dbReference type="SAM" id="Phobius"/>
    </source>
</evidence>
<dbReference type="InterPro" id="IPR013783">
    <property type="entry name" value="Ig-like_fold"/>
</dbReference>
<dbReference type="InterPro" id="IPR044023">
    <property type="entry name" value="Ig_7"/>
</dbReference>
<keyword evidence="2" id="KW-0812">Transmembrane</keyword>
<dbReference type="Pfam" id="PF07675">
    <property type="entry name" value="Cleaved_Adhesin"/>
    <property type="match status" value="4"/>
</dbReference>
<dbReference type="Pfam" id="PF00041">
    <property type="entry name" value="fn3"/>
    <property type="match status" value="3"/>
</dbReference>
<protein>
    <submittedName>
        <fullName evidence="4">Choice-of-anchor J domain-containing protein</fullName>
    </submittedName>
</protein>
<dbReference type="EMBL" id="JASDDK010000003">
    <property type="protein sequence ID" value="MDN3493097.1"/>
    <property type="molecule type" value="Genomic_DNA"/>
</dbReference>
<evidence type="ECO:0000313" key="4">
    <source>
        <dbReference type="EMBL" id="MDN3493097.1"/>
    </source>
</evidence>
<dbReference type="InterPro" id="IPR011628">
    <property type="entry name" value="Cleaved_adhesin"/>
</dbReference>
<organism evidence="4 5">
    <name type="scientific">Winogradskyella bathintestinalis</name>
    <dbReference type="NCBI Taxonomy" id="3035208"/>
    <lineage>
        <taxon>Bacteria</taxon>
        <taxon>Pseudomonadati</taxon>
        <taxon>Bacteroidota</taxon>
        <taxon>Flavobacteriia</taxon>
        <taxon>Flavobacteriales</taxon>
        <taxon>Flavobacteriaceae</taxon>
        <taxon>Winogradskyella</taxon>
    </lineage>
</organism>
<keyword evidence="5" id="KW-1185">Reference proteome</keyword>
<accession>A0ABT7ZVQ3</accession>
<feature type="domain" description="Fibronectin type-III" evidence="3">
    <location>
        <begin position="1229"/>
        <end position="1322"/>
    </location>
</feature>
<feature type="domain" description="Fibronectin type-III" evidence="3">
    <location>
        <begin position="722"/>
        <end position="814"/>
    </location>
</feature>
<proteinExistence type="predicted"/>
<dbReference type="InterPro" id="IPR036116">
    <property type="entry name" value="FN3_sf"/>
</dbReference>
<dbReference type="SUPFAM" id="SSF49265">
    <property type="entry name" value="Fibronectin type III"/>
    <property type="match status" value="3"/>
</dbReference>
<keyword evidence="1" id="KW-0677">Repeat</keyword>
<dbReference type="PANTHER" id="PTHR46708">
    <property type="entry name" value="TENASCIN"/>
    <property type="match status" value="1"/>
</dbReference>
<gene>
    <name evidence="4" type="ORF">QMA06_10205</name>
</gene>
<dbReference type="RefSeq" id="WP_290206751.1">
    <property type="nucleotide sequence ID" value="NZ_JASDDK010000003.1"/>
</dbReference>
<dbReference type="Pfam" id="PF13585">
    <property type="entry name" value="CHU_C"/>
    <property type="match status" value="1"/>
</dbReference>
<dbReference type="NCBIfam" id="NF038128">
    <property type="entry name" value="choice_anch_J"/>
    <property type="match status" value="4"/>
</dbReference>
<sequence length="2435" mass="264061">MKFESQPSQITNSFFSFGQYINPKFSKHNSKDKNLSVVFILVFTIFFINQSFAQLTENFDSGIPSTWTLIDNGVGTLNWSATTDGYLGTNGTSINLSADNIGDQNTAQYFMVTPQISVPVNGEIQFYTKQANEADNGAQYEVRLSTAAQPDVNGFNIPLQTYTEANLNNGAQTNYEKKVIEIPTSIPPGLDIYIAFVAINTQNGATPIGDEWFVDNVSILEGCTEIDEEDVSVDDITVSGAEVIWSHPTATNFEIQILPVDGVPANSGIPVSGSSYTLSNLDEDTEFDIYISAICDNDTQSEFTGPYTFKTLKFGLSCEAPIEIPDISTTPYVFQDNLDQWANPDVSYSTQGANCISGTSTNNYLNGNKIFFSYTPAQDGLISLTQTTFTQAGGGEDNCFNTRSSLFVYDSCADVGVNCSAGIITLSAFDPKTISNLLVEAGQTYIIVVSSELSASAGICFELEVTAPTCAPPSEITYSSLTDNSVNFSWDNIGGFADSWEYMVVPTDSGEPTGTGTATSTNMNNSINTGLAPGTTYDMYVRAVCDGSPGIWSDPSTFTTQCTVFDTPYATDFDDATPVNPEPCWTTIDANGDGTSWSFIGGYATVRTNLAQYENHDLYVSPQITFDGSPKRLKYKYRATQGSSTYSVRLSTTGVGVDEFTTVVVPETTISNTGFIENMVDFPEGITGIVNVAFIVEPNSTETALRFSIDDVVIEDKPSCPDPIDPYVLNSSITTNSAWFIWDAGENETQWQVAIQDQDSGIPTGDGIIVDNNAPYMATDLMPGTRYEYYVRAYCAADDQSQWVGPVPFITLCESYDTPFFESFNDQDPDTQKFCWNTDNGAWVISENIAEISGSGHNAYLISPQINMDGVKELKFKYRAEIGFILGNLIPPRAGLEVLMSTTNTNAGSFSVISPFEVFTHSGYIEKSIIIEHNGPIYIAFRVPPAFTGNASTLNIDDVRITDPPECPNPSDLMVDTVLTDGADLSWSAGYLETAWNVVVQPVDSGVPTTDGVPVTTNSYSATGLDSDTEYEFYVMANCANGDSQWMGPVTFRTTCPPFTTPFVETFNYDSTSESCWTVIDNNADLDTWELDSGAFPYEGDQAAAMFTGHNGQNEDWMISPTITITENQRLRYYYRVNDSFFTEDLEVLLSTNGIGLDQFTTVLYDNDNDTEIINNVEYKVKIINLPAGIVGDVNIAFRVPFFASSGPYRGQTLVIDNINIEDIPECAEVTNVTLNNLTDTGVQVSWDENGSTAPWEISVQPSGTDAPVGDTDPEYLYSATSNPFTVTGLTASTMYDIYVRSVCDGSESEWTEAEVVTTKCSFENLCQYTFKLFSDSDISSTLDITQNNQVTQSLEFTGVEDGESYNVLLCSGVEFSLYFDTIGTSAPQYENYSFEITDDDGTVVYTSTEALLPRTTVYSGYSSCGDLSCPEPTDLSITDTSVMSWTPGGSETQWEVAIQPVGNGTIPQSGTLVSTTSYTPVVSDFSDPFAVTYEYFVRAVCGTDDESFWSGPYVFVRNDDITNAVTLPINATEVCTESSMDVSFINTTFSSEAMSCDVTNGGDIWFDFTAESLIHIFEINSFTGNLRGEANQQSPYPEITMTLYKDNGAGALVEMACTYDKVLVAMYATELVVGDNYKLRLTLDGTEENLYRFSLCAKTPEDLCDFNMAVNGGFESPNIAGLSGVNTIVSLRTVPGWRQNMPERNAVFMWESLNAPGFVPYEGGQVPQVLSEQIPVSPDDMDIKGLYRDFDTSEATLLNYSFAHYARFPDNSMQLLAGPPEGPFVSLAEHVGDQSWRIVSGDYEVPEGQDVTRVFFRAYGEDTVGNLIDAVSFVANNEIITEPFTVDCDNTNANVEANGTGTWIPSDSNPGTASITDANSNTTSITNFTQPGVYTFTWQTLYCAYDIEITYNGIAETPEVESPVEYCLGDTAEQLTASTSDAYNLMWFTQATGGTGSAIAPTPDTSVVNTTSYYAAYVDAEGCEGPRAEIQVVVSESFTPELIFTYDDTCVVATENPSPMFVDGFATGGMFSSTTLTVDATTGVIDISSASTGQHNVIYTFDGNEESCTSAGSFMATITFTSGSAPITVFNYGTTDYCVLSTETINPTLANNFTTGGTYSATTLTVNEATGAIDLSNATVGSHEVTYTVEANAATCSDSGSSVTTVQIIASTSPVTEFTFAEDIYCADSNFILPEMVAGFTTGGLFSATDGLAINGNTGEIDVTSSAVGNYDVTYEIAEDVSNCVEASTGTFNITILDAIEVAIGGGCDGSDYKLTASPVNNSFNTNEATYTWKDVNGNTVGQNSEDFNVTNYSNLNPNVTAPLQFSLTVDFGGCSTTTSYTTERLACGTIPQGISPDGNNKNDTFDLTGYGVNSLIIFNRYGTEVFKHSGTYTDQWFGQTNNGDELPDGTYFYSIEKEDGEAITGWVYINRAQ</sequence>
<dbReference type="InterPro" id="IPR003961">
    <property type="entry name" value="FN3_dom"/>
</dbReference>
<keyword evidence="2" id="KW-1133">Transmembrane helix</keyword>
<feature type="transmembrane region" description="Helical" evidence="2">
    <location>
        <begin position="34"/>
        <end position="53"/>
    </location>
</feature>
<dbReference type="Proteomes" id="UP001231197">
    <property type="component" value="Unassembled WGS sequence"/>
</dbReference>
<dbReference type="Gene3D" id="2.60.40.10">
    <property type="entry name" value="Immunoglobulins"/>
    <property type="match status" value="5"/>
</dbReference>
<evidence type="ECO:0000256" key="1">
    <source>
        <dbReference type="ARBA" id="ARBA00022737"/>
    </source>
</evidence>
<dbReference type="PROSITE" id="PS50853">
    <property type="entry name" value="FN3"/>
    <property type="match status" value="5"/>
</dbReference>
<dbReference type="InterPro" id="IPR050991">
    <property type="entry name" value="ECM_Regulatory_Proteins"/>
</dbReference>
<dbReference type="SMART" id="SM00060">
    <property type="entry name" value="FN3"/>
    <property type="match status" value="6"/>
</dbReference>
<name>A0ABT7ZVQ3_9FLAO</name>
<dbReference type="PANTHER" id="PTHR46708:SF2">
    <property type="entry name" value="FIBRONECTIN TYPE-III DOMAIN-CONTAINING PROTEIN"/>
    <property type="match status" value="1"/>
</dbReference>
<evidence type="ECO:0000259" key="3">
    <source>
        <dbReference type="PROSITE" id="PS50853"/>
    </source>
</evidence>
<feature type="domain" description="Fibronectin type-III" evidence="3">
    <location>
        <begin position="969"/>
        <end position="1058"/>
    </location>
</feature>
<keyword evidence="2" id="KW-0472">Membrane</keyword>
<feature type="domain" description="Fibronectin type-III" evidence="3">
    <location>
        <begin position="227"/>
        <end position="314"/>
    </location>
</feature>
<dbReference type="Gene3D" id="2.60.120.200">
    <property type="match status" value="4"/>
</dbReference>
<comment type="caution">
    <text evidence="4">The sequence shown here is derived from an EMBL/GenBank/DDBJ whole genome shotgun (WGS) entry which is preliminary data.</text>
</comment>
<evidence type="ECO:0000313" key="5">
    <source>
        <dbReference type="Proteomes" id="UP001231197"/>
    </source>
</evidence>
<dbReference type="Pfam" id="PF19081">
    <property type="entry name" value="Ig_7"/>
    <property type="match status" value="1"/>
</dbReference>
<dbReference type="CDD" id="cd00063">
    <property type="entry name" value="FN3"/>
    <property type="match status" value="3"/>
</dbReference>